<dbReference type="InParanoid" id="E0VA91"/>
<dbReference type="RefSeq" id="XP_002423035.1">
    <property type="nucleotide sequence ID" value="XM_002422990.1"/>
</dbReference>
<feature type="compositionally biased region" description="Acidic residues" evidence="1">
    <location>
        <begin position="96"/>
        <end position="111"/>
    </location>
</feature>
<reference evidence="2" key="1">
    <citation type="submission" date="2007-04" db="EMBL/GenBank/DDBJ databases">
        <title>Annotation of Pediculus humanus corporis strain USDA.</title>
        <authorList>
            <person name="Kirkness E."/>
            <person name="Hannick L."/>
            <person name="Hass B."/>
            <person name="Bruggner R."/>
            <person name="Lawson D."/>
            <person name="Bidwell S."/>
            <person name="Joardar V."/>
            <person name="Caler E."/>
            <person name="Walenz B."/>
            <person name="Inman J."/>
            <person name="Schobel S."/>
            <person name="Galinsky K."/>
            <person name="Amedeo P."/>
            <person name="Strausberg R."/>
        </authorList>
    </citation>
    <scope>NUCLEOTIDE SEQUENCE</scope>
    <source>
        <strain evidence="2">USDA</strain>
    </source>
</reference>
<gene>
    <name evidence="3" type="primary">8232270</name>
    <name evidence="2" type="ORF">Phum_PHUM032310</name>
</gene>
<name>E0VA91_PEDHC</name>
<dbReference type="KEGG" id="phu:Phum_PHUM032310"/>
<dbReference type="HOGENOM" id="CLU_1706373_0_0_1"/>
<evidence type="ECO:0000313" key="4">
    <source>
        <dbReference type="Proteomes" id="UP000009046"/>
    </source>
</evidence>
<protein>
    <submittedName>
        <fullName evidence="2 3">Uncharacterized protein</fullName>
    </submittedName>
</protein>
<organism>
    <name type="scientific">Pediculus humanus subsp. corporis</name>
    <name type="common">Body louse</name>
    <dbReference type="NCBI Taxonomy" id="121224"/>
    <lineage>
        <taxon>Eukaryota</taxon>
        <taxon>Metazoa</taxon>
        <taxon>Ecdysozoa</taxon>
        <taxon>Arthropoda</taxon>
        <taxon>Hexapoda</taxon>
        <taxon>Insecta</taxon>
        <taxon>Pterygota</taxon>
        <taxon>Neoptera</taxon>
        <taxon>Paraneoptera</taxon>
        <taxon>Psocodea</taxon>
        <taxon>Troctomorpha</taxon>
        <taxon>Phthiraptera</taxon>
        <taxon>Anoplura</taxon>
        <taxon>Pediculidae</taxon>
        <taxon>Pediculus</taxon>
    </lineage>
</organism>
<feature type="region of interest" description="Disordered" evidence="1">
    <location>
        <begin position="89"/>
        <end position="111"/>
    </location>
</feature>
<dbReference type="CTD" id="8232270"/>
<dbReference type="GeneID" id="8232270"/>
<evidence type="ECO:0000313" key="2">
    <source>
        <dbReference type="EMBL" id="EEB10297.1"/>
    </source>
</evidence>
<reference evidence="2" key="2">
    <citation type="submission" date="2007-04" db="EMBL/GenBank/DDBJ databases">
        <title>The genome of the human body louse.</title>
        <authorList>
            <consortium name="The Human Body Louse Genome Consortium"/>
            <person name="Kirkness E."/>
            <person name="Walenz B."/>
            <person name="Hass B."/>
            <person name="Bruggner R."/>
            <person name="Strausberg R."/>
        </authorList>
    </citation>
    <scope>NUCLEOTIDE SEQUENCE</scope>
    <source>
        <strain evidence="2">USDA</strain>
    </source>
</reference>
<dbReference type="EnsemblMetazoa" id="PHUM032310-RA">
    <property type="protein sequence ID" value="PHUM032310-PA"/>
    <property type="gene ID" value="PHUM032310"/>
</dbReference>
<accession>E0VA91</accession>
<dbReference type="EMBL" id="DS235005">
    <property type="protein sequence ID" value="EEB10297.1"/>
    <property type="molecule type" value="Genomic_DNA"/>
</dbReference>
<keyword evidence="4" id="KW-1185">Reference proteome</keyword>
<dbReference type="Proteomes" id="UP000009046">
    <property type="component" value="Unassembled WGS sequence"/>
</dbReference>
<evidence type="ECO:0000313" key="3">
    <source>
        <dbReference type="EnsemblMetazoa" id="PHUM032310-PA"/>
    </source>
</evidence>
<sequence>MNKRLKLLVKKHGNIYFRYMPMNHGVTLPQPYTLFVAIKEILMDTDRPATRGIRKNFLFDLTHNNGGGGGSGGGNEPEIYKLLEKNNERDNFDYDNGNDDSNDDDDDDDSDPLSNFNIDIMKCSRELIIQGIKDFEIMFTVFKVLETVLDDSDE</sequence>
<dbReference type="EMBL" id="AAZO01000386">
    <property type="status" value="NOT_ANNOTATED_CDS"/>
    <property type="molecule type" value="Genomic_DNA"/>
</dbReference>
<dbReference type="AlphaFoldDB" id="E0VA91"/>
<proteinExistence type="predicted"/>
<dbReference type="VEuPathDB" id="VectorBase:PHUM032310"/>
<reference evidence="3" key="3">
    <citation type="submission" date="2021-02" db="UniProtKB">
        <authorList>
            <consortium name="EnsemblMetazoa"/>
        </authorList>
    </citation>
    <scope>IDENTIFICATION</scope>
    <source>
        <strain evidence="3">USDA</strain>
    </source>
</reference>
<evidence type="ECO:0000256" key="1">
    <source>
        <dbReference type="SAM" id="MobiDB-lite"/>
    </source>
</evidence>